<dbReference type="Pfam" id="PF20146">
    <property type="entry name" value="NRF"/>
    <property type="match status" value="1"/>
</dbReference>
<evidence type="ECO:0000313" key="3">
    <source>
        <dbReference type="EMBL" id="KAJ3641342.1"/>
    </source>
</evidence>
<dbReference type="PANTHER" id="PTHR11161:SF72">
    <property type="entry name" value="FI21449P1"/>
    <property type="match status" value="1"/>
</dbReference>
<feature type="transmembrane region" description="Helical" evidence="1">
    <location>
        <begin position="446"/>
        <end position="469"/>
    </location>
</feature>
<dbReference type="AlphaFoldDB" id="A0AA38HRK4"/>
<gene>
    <name evidence="3" type="ORF">Zmor_027854</name>
</gene>
<feature type="transmembrane region" description="Helical" evidence="1">
    <location>
        <begin position="6"/>
        <end position="25"/>
    </location>
</feature>
<feature type="transmembrane region" description="Helical" evidence="1">
    <location>
        <begin position="593"/>
        <end position="619"/>
    </location>
</feature>
<dbReference type="PANTHER" id="PTHR11161">
    <property type="entry name" value="O-ACYLTRANSFERASE"/>
    <property type="match status" value="1"/>
</dbReference>
<dbReference type="GO" id="GO:0016747">
    <property type="term" value="F:acyltransferase activity, transferring groups other than amino-acyl groups"/>
    <property type="evidence" value="ECO:0007669"/>
    <property type="project" value="InterPro"/>
</dbReference>
<feature type="transmembrane region" description="Helical" evidence="1">
    <location>
        <begin position="521"/>
        <end position="541"/>
    </location>
</feature>
<reference evidence="3" key="1">
    <citation type="journal article" date="2023" name="G3 (Bethesda)">
        <title>Whole genome assemblies of Zophobas morio and Tenebrio molitor.</title>
        <authorList>
            <person name="Kaur S."/>
            <person name="Stinson S.A."/>
            <person name="diCenzo G.C."/>
        </authorList>
    </citation>
    <scope>NUCLEOTIDE SEQUENCE</scope>
    <source>
        <strain evidence="3">QUZm001</strain>
    </source>
</reference>
<keyword evidence="1" id="KW-1133">Transmembrane helix</keyword>
<evidence type="ECO:0000259" key="2">
    <source>
        <dbReference type="SMART" id="SM00703"/>
    </source>
</evidence>
<feature type="transmembrane region" description="Helical" evidence="1">
    <location>
        <begin position="383"/>
        <end position="400"/>
    </location>
</feature>
<evidence type="ECO:0000313" key="4">
    <source>
        <dbReference type="Proteomes" id="UP001168821"/>
    </source>
</evidence>
<keyword evidence="1" id="KW-0812">Transmembrane</keyword>
<proteinExistence type="predicted"/>
<dbReference type="InterPro" id="IPR006621">
    <property type="entry name" value="Nose-resist-to-fluoxetine_N"/>
</dbReference>
<feature type="transmembrane region" description="Helical" evidence="1">
    <location>
        <begin position="407"/>
        <end position="426"/>
    </location>
</feature>
<dbReference type="Proteomes" id="UP001168821">
    <property type="component" value="Unassembled WGS sequence"/>
</dbReference>
<dbReference type="Pfam" id="PF01757">
    <property type="entry name" value="Acyl_transf_3"/>
    <property type="match status" value="1"/>
</dbReference>
<evidence type="ECO:0000256" key="1">
    <source>
        <dbReference type="SAM" id="Phobius"/>
    </source>
</evidence>
<feature type="domain" description="Nose resistant-to-fluoxetine protein N-terminal" evidence="2">
    <location>
        <begin position="43"/>
        <end position="169"/>
    </location>
</feature>
<accession>A0AA38HRK4</accession>
<name>A0AA38HRK4_9CUCU</name>
<feature type="transmembrane region" description="Helical" evidence="1">
    <location>
        <begin position="185"/>
        <end position="204"/>
    </location>
</feature>
<dbReference type="InterPro" id="IPR052728">
    <property type="entry name" value="O2_lipid_transport_reg"/>
</dbReference>
<sequence length="630" mass="71077">MQLPFVLYYLLSTVPFSSSLLYSFGEKLVWSTIKKLANNRALNEDCSLDVASILPNSFNLSPLATKMLHASAKINPGLLKGNLHLIGDFDQCLSIEEKSSGRTITGQYCTITRSDDKTFFAKILKLGGNVTAPLGLCVPKSCKTRDLEILILNLLRKFRLRVKAQFHDSLCFYKDKPVTTSSLDYFVYFFFMTVISVMVASTLYDLYLRYKGLPKSPNIWLIFSVYTNAEILFQHSDQDITCLGGVKALSNVWIILGEVVVSGRFLTKNILDVIAQPKYDLARTFVWSSFFGNETLLTISGFLLTYNYSKTSNLVTFYFMRFFKCMPVLLVTLLIHTSTLKQSTSGPYGPFAAKTYTQPCQTDWWKVFFFFIGIQNKCLPHTWLFALTTQLYVCSTLFLLSTKSNKLKAKILASGIFLGVLYSYTITLVKKLGFAVFEWNDDFETYIYHSPVAHMPSWIIGACSGYVLSRPSVKIPKICNLIVWVVLGLTMTKLVFGQLVLFETEFSPQRSALWNALARPVWSLGVCFILVSCPTGSGGCINDFLSHPVFRILGKLTLSMYLVHESVVFVCLGNKKETFTLSLVENVIMFSGTYAVVLVVSVFVYLGFEAPVLALRMYVRDKVSSKRRLK</sequence>
<dbReference type="InterPro" id="IPR002656">
    <property type="entry name" value="Acyl_transf_3_dom"/>
</dbReference>
<feature type="transmembrane region" description="Helical" evidence="1">
    <location>
        <begin position="553"/>
        <end position="573"/>
    </location>
</feature>
<feature type="transmembrane region" description="Helical" evidence="1">
    <location>
        <begin position="481"/>
        <end position="501"/>
    </location>
</feature>
<keyword evidence="4" id="KW-1185">Reference proteome</keyword>
<organism evidence="3 4">
    <name type="scientific">Zophobas morio</name>
    <dbReference type="NCBI Taxonomy" id="2755281"/>
    <lineage>
        <taxon>Eukaryota</taxon>
        <taxon>Metazoa</taxon>
        <taxon>Ecdysozoa</taxon>
        <taxon>Arthropoda</taxon>
        <taxon>Hexapoda</taxon>
        <taxon>Insecta</taxon>
        <taxon>Pterygota</taxon>
        <taxon>Neoptera</taxon>
        <taxon>Endopterygota</taxon>
        <taxon>Coleoptera</taxon>
        <taxon>Polyphaga</taxon>
        <taxon>Cucujiformia</taxon>
        <taxon>Tenebrionidae</taxon>
        <taxon>Zophobas</taxon>
    </lineage>
</organism>
<comment type="caution">
    <text evidence="3">The sequence shown here is derived from an EMBL/GenBank/DDBJ whole genome shotgun (WGS) entry which is preliminary data.</text>
</comment>
<dbReference type="SMART" id="SM00703">
    <property type="entry name" value="NRF"/>
    <property type="match status" value="1"/>
</dbReference>
<feature type="transmembrane region" description="Helical" evidence="1">
    <location>
        <begin position="285"/>
        <end position="306"/>
    </location>
</feature>
<feature type="transmembrane region" description="Helical" evidence="1">
    <location>
        <begin position="318"/>
        <end position="337"/>
    </location>
</feature>
<keyword evidence="1" id="KW-0472">Membrane</keyword>
<protein>
    <recommendedName>
        <fullName evidence="2">Nose resistant-to-fluoxetine protein N-terminal domain-containing protein</fullName>
    </recommendedName>
</protein>
<dbReference type="EMBL" id="JALNTZ010000009">
    <property type="protein sequence ID" value="KAJ3641342.1"/>
    <property type="molecule type" value="Genomic_DNA"/>
</dbReference>